<keyword evidence="2" id="KW-0547">Nucleotide-binding</keyword>
<evidence type="ECO:0000313" key="5">
    <source>
        <dbReference type="Proteomes" id="UP001560267"/>
    </source>
</evidence>
<keyword evidence="5" id="KW-1185">Reference proteome</keyword>
<reference evidence="4 5" key="1">
    <citation type="submission" date="2024-07" db="EMBL/GenBank/DDBJ databases">
        <title>Draft Genome Sequence of Ferrimicrobium acidiphilum Strain YE2023, Isolated from a Pulp of Bioleach Reactor.</title>
        <authorList>
            <person name="Elkina Y.A."/>
            <person name="Bulaeva A.G."/>
            <person name="Beletsky A.V."/>
            <person name="Mardanov A.V."/>
        </authorList>
    </citation>
    <scope>NUCLEOTIDE SEQUENCE [LARGE SCALE GENOMIC DNA]</scope>
    <source>
        <strain evidence="4 5">YE2023</strain>
    </source>
</reference>
<accession>A0ABV3Y3B8</accession>
<dbReference type="EMBL" id="JBFSHR010000033">
    <property type="protein sequence ID" value="MEX6430054.1"/>
    <property type="molecule type" value="Genomic_DNA"/>
</dbReference>
<gene>
    <name evidence="4" type="ORF">AB6A68_09425</name>
</gene>
<dbReference type="InterPro" id="IPR029062">
    <property type="entry name" value="Class_I_gatase-like"/>
</dbReference>
<dbReference type="RefSeq" id="WP_298383690.1">
    <property type="nucleotide sequence ID" value="NZ_JBFSHR010000033.1"/>
</dbReference>
<evidence type="ECO:0000256" key="2">
    <source>
        <dbReference type="ARBA" id="ARBA00022741"/>
    </source>
</evidence>
<organism evidence="4 5">
    <name type="scientific">Ferrimicrobium acidiphilum</name>
    <dbReference type="NCBI Taxonomy" id="121039"/>
    <lineage>
        <taxon>Bacteria</taxon>
        <taxon>Bacillati</taxon>
        <taxon>Actinomycetota</taxon>
        <taxon>Acidimicrobiia</taxon>
        <taxon>Acidimicrobiales</taxon>
        <taxon>Acidimicrobiaceae</taxon>
        <taxon>Ferrimicrobium</taxon>
    </lineage>
</organism>
<dbReference type="Gene3D" id="3.40.50.880">
    <property type="match status" value="1"/>
</dbReference>
<name>A0ABV3Y3B8_9ACTN</name>
<dbReference type="InterPro" id="IPR009080">
    <property type="entry name" value="tRNAsynth_Ia_anticodon-bd"/>
</dbReference>
<protein>
    <recommendedName>
        <fullName evidence="6">Cysteinyl-tRNA synthetase</fullName>
    </recommendedName>
</protein>
<evidence type="ECO:0000313" key="4">
    <source>
        <dbReference type="EMBL" id="MEX6430054.1"/>
    </source>
</evidence>
<evidence type="ECO:0000256" key="1">
    <source>
        <dbReference type="ARBA" id="ARBA00022598"/>
    </source>
</evidence>
<comment type="caution">
    <text evidence="4">The sequence shown here is derived from an EMBL/GenBank/DDBJ whole genome shotgun (WGS) entry which is preliminary data.</text>
</comment>
<sequence>MTARIALMGSGETAPAMVKVHRSLLNSLEGEPRPVLIDTTYGFQENADELTEKAQTFFADSLSANLTVASLRRAKDASALEIARFRRALESANYIFAGPGSPSYALGNLQQVGAAEILRNQLSRKATLCFASAAAVTAGRWSIPVYEIYKAGEDPVWWDGLDLLGAFGITAAVVPHFDNHEGATHDTRFCYIGDRRLRLLEAQLPTGVPIIGIDEHTCVTFDEDGRVEVLGKGALSIRHAGNTKEFPAGSVLDLGALELSRGHVTEHRPPTTPLGQPNVSGVERFRSALDKYDVEDAMQVLASVVSAQHTDQALTMIGELDDALRDGFVDRQAIVGPLVEFIIELRTQARAEKDFAMSDRIRNGVADRGIVLEDTTDGTTWRFATSD</sequence>
<dbReference type="Gene3D" id="1.20.120.1910">
    <property type="entry name" value="Cysteine-tRNA ligase, C-terminal anti-codon recognition domain"/>
    <property type="match status" value="1"/>
</dbReference>
<proteinExistence type="predicted"/>
<evidence type="ECO:0000256" key="3">
    <source>
        <dbReference type="ARBA" id="ARBA00022840"/>
    </source>
</evidence>
<keyword evidence="3" id="KW-0067">ATP-binding</keyword>
<evidence type="ECO:0008006" key="6">
    <source>
        <dbReference type="Google" id="ProtNLM"/>
    </source>
</evidence>
<dbReference type="SUPFAM" id="SSF47323">
    <property type="entry name" value="Anticodon-binding domain of a subclass of class I aminoacyl-tRNA synthetases"/>
    <property type="match status" value="1"/>
</dbReference>
<dbReference type="Proteomes" id="UP001560267">
    <property type="component" value="Unassembled WGS sequence"/>
</dbReference>
<keyword evidence="1" id="KW-0436">Ligase</keyword>